<keyword evidence="1" id="KW-1133">Transmembrane helix</keyword>
<proteinExistence type="predicted"/>
<dbReference type="EMBL" id="DSRU01000389">
    <property type="protein sequence ID" value="HFN01249.1"/>
    <property type="molecule type" value="Genomic_DNA"/>
</dbReference>
<organism evidence="2">
    <name type="scientific">Oscillatoriales cyanobacterium SpSt-418</name>
    <dbReference type="NCBI Taxonomy" id="2282169"/>
    <lineage>
        <taxon>Bacteria</taxon>
        <taxon>Bacillati</taxon>
        <taxon>Cyanobacteriota</taxon>
        <taxon>Cyanophyceae</taxon>
        <taxon>Oscillatoriophycideae</taxon>
        <taxon>Oscillatoriales</taxon>
    </lineage>
</organism>
<name>A0A7C3KJB6_9CYAN</name>
<feature type="transmembrane region" description="Helical" evidence="1">
    <location>
        <begin position="20"/>
        <end position="43"/>
    </location>
</feature>
<dbReference type="AlphaFoldDB" id="A0A7C3KJB6"/>
<sequence length="84" mass="9498">MTLGRWIGLLSLVVSLYVLWQIRAIVLLFFMAIIFAVGLNRVVRQFQKSRLKRSAAIAYLAHLPSRGIKTTSINACFHSGLAYF</sequence>
<keyword evidence="1" id="KW-0812">Transmembrane</keyword>
<evidence type="ECO:0000313" key="2">
    <source>
        <dbReference type="EMBL" id="HFN01249.1"/>
    </source>
</evidence>
<keyword evidence="1" id="KW-0472">Membrane</keyword>
<reference evidence="2" key="1">
    <citation type="journal article" date="2020" name="mSystems">
        <title>Genome- and Community-Level Interaction Insights into Carbon Utilization and Element Cycling Functions of Hydrothermarchaeota in Hydrothermal Sediment.</title>
        <authorList>
            <person name="Zhou Z."/>
            <person name="Liu Y."/>
            <person name="Xu W."/>
            <person name="Pan J."/>
            <person name="Luo Z.H."/>
            <person name="Li M."/>
        </authorList>
    </citation>
    <scope>NUCLEOTIDE SEQUENCE [LARGE SCALE GENOMIC DNA]</scope>
    <source>
        <strain evidence="2">SpSt-418</strain>
    </source>
</reference>
<accession>A0A7C3KJB6</accession>
<evidence type="ECO:0000256" key="1">
    <source>
        <dbReference type="SAM" id="Phobius"/>
    </source>
</evidence>
<gene>
    <name evidence="2" type="ORF">ENR64_26570</name>
</gene>
<protein>
    <submittedName>
        <fullName evidence="2">AI-2E family transporter</fullName>
    </submittedName>
</protein>
<comment type="caution">
    <text evidence="2">The sequence shown here is derived from an EMBL/GenBank/DDBJ whole genome shotgun (WGS) entry which is preliminary data.</text>
</comment>